<dbReference type="CDD" id="cd16018">
    <property type="entry name" value="Enpp"/>
    <property type="match status" value="1"/>
</dbReference>
<protein>
    <submittedName>
        <fullName evidence="1">Predicted pyrophosphatase or phosphodiesterase, AlkP superfamily</fullName>
    </submittedName>
</protein>
<name>A0A1M5ST72_9FIRM</name>
<evidence type="ECO:0000313" key="1">
    <source>
        <dbReference type="EMBL" id="SHH41705.1"/>
    </source>
</evidence>
<dbReference type="GO" id="GO:0016787">
    <property type="term" value="F:hydrolase activity"/>
    <property type="evidence" value="ECO:0007669"/>
    <property type="project" value="UniProtKB-ARBA"/>
</dbReference>
<organism evidence="1 2">
    <name type="scientific">Asaccharospora irregularis DSM 2635</name>
    <dbReference type="NCBI Taxonomy" id="1121321"/>
    <lineage>
        <taxon>Bacteria</taxon>
        <taxon>Bacillati</taxon>
        <taxon>Bacillota</taxon>
        <taxon>Clostridia</taxon>
        <taxon>Peptostreptococcales</taxon>
        <taxon>Peptostreptococcaceae</taxon>
        <taxon>Asaccharospora</taxon>
    </lineage>
</organism>
<gene>
    <name evidence="1" type="ORF">SAMN04488530_1462</name>
</gene>
<dbReference type="OrthoDB" id="9779418at2"/>
<dbReference type="AlphaFoldDB" id="A0A1M5ST72"/>
<proteinExistence type="predicted"/>
<dbReference type="InterPro" id="IPR002591">
    <property type="entry name" value="Phosphodiest/P_Trfase"/>
</dbReference>
<dbReference type="PANTHER" id="PTHR10151">
    <property type="entry name" value="ECTONUCLEOTIDE PYROPHOSPHATASE/PHOSPHODIESTERASE"/>
    <property type="match status" value="1"/>
</dbReference>
<sequence length="423" mass="48317">MSRAIVISIDSLFTSDINHIKDLPNFKKILEGSSIVKNIDCVYPTLTYPCHTSIITGVYPDKHGISHNEKLMPETNSPDWYWYSKDIRTETIIDIAKENNLKTSTILWPVTGGCNSDYNIAEIWTKTKDEDPFQVFNDSCTKELMEKIYPKHSHIIKWNTEPHLDEFGVCCAEDIIREYKPDIMFIHLAYLDHTRHKYGLMNDKVISSFEKYDEWLGRLINALDEAEVYNYTNFIILGDHGQLEVDKVVCPNIILRENNLIELDKDGNLIDFKAIFKSAGKSAHLIIKDSDNRVEIDKIVSEMINDNVLGIERIINKEELKTQHRLDCEAEFVIEGCEGVAFSNSYVGDIVKKVDNTNYKYSLATHGHLPSKGDKPPFIAKGPDIKENTIIDGGNLVDEAPTIMKIFNIEMKDIDGKVLKILK</sequence>
<dbReference type="SUPFAM" id="SSF53649">
    <property type="entry name" value="Alkaline phosphatase-like"/>
    <property type="match status" value="1"/>
</dbReference>
<dbReference type="PANTHER" id="PTHR10151:SF120">
    <property type="entry name" value="BIS(5'-ADENOSYL)-TRIPHOSPHATASE"/>
    <property type="match status" value="1"/>
</dbReference>
<dbReference type="Gene3D" id="3.40.720.10">
    <property type="entry name" value="Alkaline Phosphatase, subunit A"/>
    <property type="match status" value="1"/>
</dbReference>
<reference evidence="2" key="1">
    <citation type="submission" date="2016-11" db="EMBL/GenBank/DDBJ databases">
        <authorList>
            <person name="Varghese N."/>
            <person name="Submissions S."/>
        </authorList>
    </citation>
    <scope>NUCLEOTIDE SEQUENCE [LARGE SCALE GENOMIC DNA]</scope>
    <source>
        <strain evidence="2">DSM 2635</strain>
    </source>
</reference>
<dbReference type="EMBL" id="FQWX01000046">
    <property type="protein sequence ID" value="SHH41705.1"/>
    <property type="molecule type" value="Genomic_DNA"/>
</dbReference>
<accession>A0A1M5ST72</accession>
<dbReference type="InterPro" id="IPR017850">
    <property type="entry name" value="Alkaline_phosphatase_core_sf"/>
</dbReference>
<evidence type="ECO:0000313" key="2">
    <source>
        <dbReference type="Proteomes" id="UP000243255"/>
    </source>
</evidence>
<dbReference type="Pfam" id="PF01663">
    <property type="entry name" value="Phosphodiest"/>
    <property type="match status" value="1"/>
</dbReference>
<dbReference type="STRING" id="1121321.SAMN04488530_1462"/>
<keyword evidence="2" id="KW-1185">Reference proteome</keyword>
<dbReference type="Proteomes" id="UP000243255">
    <property type="component" value="Unassembled WGS sequence"/>
</dbReference>
<dbReference type="RefSeq" id="WP_073127526.1">
    <property type="nucleotide sequence ID" value="NZ_BAABCH010000018.1"/>
</dbReference>